<dbReference type="InterPro" id="IPR045340">
    <property type="entry name" value="DUF6533"/>
</dbReference>
<organism evidence="3 4">
    <name type="scientific">Hypsizygus marmoreus</name>
    <name type="common">White beech mushroom</name>
    <name type="synonym">Agaricus marmoreus</name>
    <dbReference type="NCBI Taxonomy" id="39966"/>
    <lineage>
        <taxon>Eukaryota</taxon>
        <taxon>Fungi</taxon>
        <taxon>Dikarya</taxon>
        <taxon>Basidiomycota</taxon>
        <taxon>Agaricomycotina</taxon>
        <taxon>Agaricomycetes</taxon>
        <taxon>Agaricomycetidae</taxon>
        <taxon>Agaricales</taxon>
        <taxon>Tricholomatineae</taxon>
        <taxon>Lyophyllaceae</taxon>
        <taxon>Hypsizygus</taxon>
    </lineage>
</organism>
<sequence>MMPSPVSVASTMFAVQCVSYSAVAFHVYEWLCSLSFEAGHIWRKGPLSLIKWQYLVSRYLGIIVQIGNTIITSQIHTYERVPKRLCRSWYASQLIAGQCMLLSLEGSLIIRLYALYNRNASMKVFLIMLICLETLTIMICGVLTLREIHWVGACIVVQPPLTVAYIGIAQVVSQSIIWTLTLWKYEAQTIPVLSLVVRDGSFVYMAMFTLLSAFLVNIFISNVKIEASRLYHATFPYVLLSSLHYSFHGFELIYDLNENSVFIAIVTSANCRLIRNMEAMTGTNDVSRSSTGFELSSFISADQESEQ</sequence>
<dbReference type="OrthoDB" id="3020506at2759"/>
<dbReference type="EMBL" id="LUEZ02000053">
    <property type="protein sequence ID" value="RDB21833.1"/>
    <property type="molecule type" value="Genomic_DNA"/>
</dbReference>
<comment type="caution">
    <text evidence="3">The sequence shown here is derived from an EMBL/GenBank/DDBJ whole genome shotgun (WGS) entry which is preliminary data.</text>
</comment>
<proteinExistence type="predicted"/>
<evidence type="ECO:0000313" key="3">
    <source>
        <dbReference type="EMBL" id="RDB21833.1"/>
    </source>
</evidence>
<feature type="transmembrane region" description="Helical" evidence="1">
    <location>
        <begin position="122"/>
        <end position="143"/>
    </location>
</feature>
<keyword evidence="4" id="KW-1185">Reference proteome</keyword>
<keyword evidence="1" id="KW-0472">Membrane</keyword>
<keyword evidence="1" id="KW-0812">Transmembrane</keyword>
<dbReference type="STRING" id="39966.A0A369JQ73"/>
<keyword evidence="1" id="KW-1133">Transmembrane helix</keyword>
<dbReference type="InParanoid" id="A0A369JQ73"/>
<reference evidence="3" key="1">
    <citation type="submission" date="2018-04" db="EMBL/GenBank/DDBJ databases">
        <title>Whole genome sequencing of Hypsizygus marmoreus.</title>
        <authorList>
            <person name="Choi I.-G."/>
            <person name="Min B."/>
            <person name="Kim J.-G."/>
            <person name="Kim S."/>
            <person name="Oh Y.-L."/>
            <person name="Kong W.-S."/>
            <person name="Park H."/>
            <person name="Jeong J."/>
            <person name="Song E.-S."/>
        </authorList>
    </citation>
    <scope>NUCLEOTIDE SEQUENCE [LARGE SCALE GENOMIC DNA]</scope>
    <source>
        <strain evidence="3">51987-8</strain>
    </source>
</reference>
<dbReference type="AlphaFoldDB" id="A0A369JQ73"/>
<gene>
    <name evidence="3" type="ORF">Hypma_011042</name>
</gene>
<accession>A0A369JQ73</accession>
<name>A0A369JQ73_HYPMA</name>
<evidence type="ECO:0000313" key="4">
    <source>
        <dbReference type="Proteomes" id="UP000076154"/>
    </source>
</evidence>
<evidence type="ECO:0000256" key="1">
    <source>
        <dbReference type="SAM" id="Phobius"/>
    </source>
</evidence>
<protein>
    <recommendedName>
        <fullName evidence="2">DUF6533 domain-containing protein</fullName>
    </recommendedName>
</protein>
<feature type="transmembrane region" description="Helical" evidence="1">
    <location>
        <begin position="201"/>
        <end position="220"/>
    </location>
</feature>
<dbReference type="Pfam" id="PF20151">
    <property type="entry name" value="DUF6533"/>
    <property type="match status" value="1"/>
</dbReference>
<dbReference type="Proteomes" id="UP000076154">
    <property type="component" value="Unassembled WGS sequence"/>
</dbReference>
<evidence type="ECO:0000259" key="2">
    <source>
        <dbReference type="Pfam" id="PF20151"/>
    </source>
</evidence>
<feature type="domain" description="DUF6533" evidence="2">
    <location>
        <begin position="17"/>
        <end position="63"/>
    </location>
</feature>